<evidence type="ECO:0000313" key="2">
    <source>
        <dbReference type="Proteomes" id="UP000245698"/>
    </source>
</evidence>
<sequence>MAEWAEAAATTAELAGHMHENALGMLAEMMMSVHCLLLELYLTIYLNYADDAVESRYILRCI</sequence>
<gene>
    <name evidence="1" type="ORF">BQ8482_180255</name>
</gene>
<dbReference type="Proteomes" id="UP000245698">
    <property type="component" value="Unassembled WGS sequence"/>
</dbReference>
<keyword evidence="2" id="KW-1185">Reference proteome</keyword>
<reference evidence="2" key="1">
    <citation type="submission" date="2016-12" db="EMBL/GenBank/DDBJ databases">
        <authorList>
            <person name="Brunel B."/>
        </authorList>
    </citation>
    <scope>NUCLEOTIDE SEQUENCE [LARGE SCALE GENOMIC DNA]</scope>
</reference>
<accession>A0A2P9AIQ6</accession>
<dbReference type="EMBL" id="FUIG01000024">
    <property type="protein sequence ID" value="SJM31027.1"/>
    <property type="molecule type" value="Genomic_DNA"/>
</dbReference>
<proteinExistence type="predicted"/>
<name>A0A2P9AIQ6_9HYPH</name>
<protein>
    <submittedName>
        <fullName evidence="1">Uncharacterized protein</fullName>
    </submittedName>
</protein>
<organism evidence="1 2">
    <name type="scientific">Mesorhizobium delmotii</name>
    <dbReference type="NCBI Taxonomy" id="1631247"/>
    <lineage>
        <taxon>Bacteria</taxon>
        <taxon>Pseudomonadati</taxon>
        <taxon>Pseudomonadota</taxon>
        <taxon>Alphaproteobacteria</taxon>
        <taxon>Hyphomicrobiales</taxon>
        <taxon>Phyllobacteriaceae</taxon>
        <taxon>Mesorhizobium</taxon>
    </lineage>
</organism>
<evidence type="ECO:0000313" key="1">
    <source>
        <dbReference type="EMBL" id="SJM31027.1"/>
    </source>
</evidence>
<dbReference type="AlphaFoldDB" id="A0A2P9AIQ6"/>